<name>A0A069PIN6_9BURK</name>
<accession>A0A069PIN6</accession>
<protein>
    <recommendedName>
        <fullName evidence="5">DUF3302 domain-containing protein</fullName>
    </recommendedName>
</protein>
<dbReference type="Proteomes" id="UP000027466">
    <property type="component" value="Unassembled WGS sequence"/>
</dbReference>
<reference evidence="3 4" key="1">
    <citation type="submission" date="2014-03" db="EMBL/GenBank/DDBJ databases">
        <title>Draft Genome Sequences of Four Burkholderia Strains.</title>
        <authorList>
            <person name="Liu X.Y."/>
            <person name="Li C.X."/>
            <person name="Xu J.H."/>
        </authorList>
    </citation>
    <scope>NUCLEOTIDE SEQUENCE [LARGE SCALE GENOMIC DNA]</scope>
    <source>
        <strain evidence="3 4">DSM 50014</strain>
    </source>
</reference>
<dbReference type="EMBL" id="JFHC01000052">
    <property type="protein sequence ID" value="KDR39779.1"/>
    <property type="molecule type" value="Genomic_DNA"/>
</dbReference>
<evidence type="ECO:0000256" key="2">
    <source>
        <dbReference type="SAM" id="SignalP"/>
    </source>
</evidence>
<dbReference type="InterPro" id="IPR011223">
    <property type="entry name" value="UCP028770"/>
</dbReference>
<keyword evidence="1" id="KW-0812">Transmembrane</keyword>
<gene>
    <name evidence="3" type="ORF">BG61_30315</name>
</gene>
<keyword evidence="1" id="KW-1133">Transmembrane helix</keyword>
<dbReference type="AlphaFoldDB" id="A0A069PIN6"/>
<keyword evidence="4" id="KW-1185">Reference proteome</keyword>
<keyword evidence="1" id="KW-0472">Membrane</keyword>
<dbReference type="STRING" id="60547.GCA_000751215_06793"/>
<proteinExistence type="predicted"/>
<feature type="chain" id="PRO_5001664373" description="DUF3302 domain-containing protein" evidence="2">
    <location>
        <begin position="23"/>
        <end position="166"/>
    </location>
</feature>
<sequence length="166" mass="18055">MRRAALCAGALASLLAAQPAFAFSGELEDTLADIVSVIVVLFVPIGAVVLFWKVHVLPELAAEKRHHPQKEAIKVLCIMSLLFGGLLWPLAWLWAYTKPVGYRLAYGRDKHDDYYTELAAKGESDTASHAGVVDPEVLRREIASLQSRLREVEATPSAKGAPPPAL</sequence>
<feature type="transmembrane region" description="Helical" evidence="1">
    <location>
        <begin position="73"/>
        <end position="95"/>
    </location>
</feature>
<organism evidence="3 4">
    <name type="scientific">Caballeronia glathei</name>
    <dbReference type="NCBI Taxonomy" id="60547"/>
    <lineage>
        <taxon>Bacteria</taxon>
        <taxon>Pseudomonadati</taxon>
        <taxon>Pseudomonadota</taxon>
        <taxon>Betaproteobacteria</taxon>
        <taxon>Burkholderiales</taxon>
        <taxon>Burkholderiaceae</taxon>
        <taxon>Caballeronia</taxon>
    </lineage>
</organism>
<dbReference type="Pfam" id="PF11742">
    <property type="entry name" value="DUF3302"/>
    <property type="match status" value="1"/>
</dbReference>
<feature type="transmembrane region" description="Helical" evidence="1">
    <location>
        <begin position="32"/>
        <end position="52"/>
    </location>
</feature>
<evidence type="ECO:0008006" key="5">
    <source>
        <dbReference type="Google" id="ProtNLM"/>
    </source>
</evidence>
<evidence type="ECO:0000256" key="1">
    <source>
        <dbReference type="SAM" id="Phobius"/>
    </source>
</evidence>
<evidence type="ECO:0000313" key="4">
    <source>
        <dbReference type="Proteomes" id="UP000027466"/>
    </source>
</evidence>
<keyword evidence="2" id="KW-0732">Signal</keyword>
<evidence type="ECO:0000313" key="3">
    <source>
        <dbReference type="EMBL" id="KDR39779.1"/>
    </source>
</evidence>
<comment type="caution">
    <text evidence="3">The sequence shown here is derived from an EMBL/GenBank/DDBJ whole genome shotgun (WGS) entry which is preliminary data.</text>
</comment>
<feature type="signal peptide" evidence="2">
    <location>
        <begin position="1"/>
        <end position="22"/>
    </location>
</feature>